<accession>A0A0K2LB46</accession>
<dbReference type="Proteomes" id="UP000061546">
    <property type="component" value="Chromosome"/>
</dbReference>
<gene>
    <name evidence="1" type="ORF">JP39_03445</name>
</gene>
<keyword evidence="2" id="KW-1185">Reference proteome</keyword>
<dbReference type="STRING" id="1074467.JP39_03445"/>
<evidence type="ECO:0000313" key="1">
    <source>
        <dbReference type="EMBL" id="ALB28490.1"/>
    </source>
</evidence>
<organism evidence="1 2">
    <name type="scientific">Companilactobacillus heilongjiangensis</name>
    <dbReference type="NCBI Taxonomy" id="1074467"/>
    <lineage>
        <taxon>Bacteria</taxon>
        <taxon>Bacillati</taxon>
        <taxon>Bacillota</taxon>
        <taxon>Bacilli</taxon>
        <taxon>Lactobacillales</taxon>
        <taxon>Lactobacillaceae</taxon>
        <taxon>Companilactobacillus</taxon>
    </lineage>
</organism>
<dbReference type="RefSeq" id="WP_041499292.1">
    <property type="nucleotide sequence ID" value="NZ_BJDV01000008.1"/>
</dbReference>
<dbReference type="EMBL" id="CP012559">
    <property type="protein sequence ID" value="ALB28490.1"/>
    <property type="molecule type" value="Genomic_DNA"/>
</dbReference>
<proteinExistence type="predicted"/>
<protein>
    <submittedName>
        <fullName evidence="1">Uncharacterized protein</fullName>
    </submittedName>
</protein>
<reference evidence="1 2" key="1">
    <citation type="submission" date="2015-08" db="EMBL/GenBank/DDBJ databases">
        <title>Genomic sequence of Lactobacillus heilongjiangensis DSM 28069, isolated from Chinese traditional pickle.</title>
        <authorList>
            <person name="Jiang X."/>
            <person name="Zheng B."/>
            <person name="Cheng H."/>
        </authorList>
    </citation>
    <scope>NUCLEOTIDE SEQUENCE [LARGE SCALE GENOMIC DNA]</scope>
    <source>
        <strain evidence="1 2">DSM 28069</strain>
    </source>
</reference>
<dbReference type="OrthoDB" id="9875427at2"/>
<name>A0A0K2LB46_9LACO</name>
<sequence length="99" mass="11777">MEGKYKYQELKDFIRDNKKSIKALSKEGGKLPLDYLILDSDVEELALFIEKELEQKTVGFEYAKKLITIYEYMNSQVDNEGNSMFYDWSNGKEFRKDFH</sequence>
<dbReference type="AlphaFoldDB" id="A0A0K2LB46"/>
<evidence type="ECO:0000313" key="2">
    <source>
        <dbReference type="Proteomes" id="UP000061546"/>
    </source>
</evidence>
<dbReference type="KEGG" id="lhi:JP39_03445"/>